<evidence type="ECO:0000256" key="3">
    <source>
        <dbReference type="ARBA" id="ARBA00022691"/>
    </source>
</evidence>
<sequence length="289" mass="32961">MLLISDKWKDYEIIATRDGEKLERWGDYVLRRPDPQIFWKSDIDDKAFNTYDAIYHRSNKGGGSWEFKTKLPQSWAVKYKNLTFNVKPTGFKHTGIFPEQAVNWDYAKDKIENANRDVRILNLFAYTGCATCNASKAGAKEVVHVDASKGMTSIAKENAKLSGIENNFIRYIVDDVFKFIEKEIRRGRKYDAVIMDPPSYGRGANGEIWKIEDSLARLFELVNEILVDRPLFMIINSYTTGLSPISLKNAITTSKISGKFENIYSGEIALPIKNQDLLLPCGIYARCDN</sequence>
<dbReference type="Proteomes" id="UP000006437">
    <property type="component" value="Unassembled WGS sequence"/>
</dbReference>
<dbReference type="Gene3D" id="3.40.50.150">
    <property type="entry name" value="Vaccinia Virus protein VP39"/>
    <property type="match status" value="1"/>
</dbReference>
<evidence type="ECO:0000313" key="6">
    <source>
        <dbReference type="Proteomes" id="UP000006437"/>
    </source>
</evidence>
<evidence type="ECO:0000259" key="4">
    <source>
        <dbReference type="Pfam" id="PF10672"/>
    </source>
</evidence>
<keyword evidence="3" id="KW-0949">S-adenosyl-L-methionine</keyword>
<protein>
    <recommendedName>
        <fullName evidence="4">S-adenosylmethionine-dependent methyltransferase domain-containing protein</fullName>
    </recommendedName>
</protein>
<evidence type="ECO:0000313" key="5">
    <source>
        <dbReference type="EMBL" id="EHL10574.1"/>
    </source>
</evidence>
<dbReference type="InterPro" id="IPR013780">
    <property type="entry name" value="Glyco_hydro_b"/>
</dbReference>
<dbReference type="GO" id="GO:0032259">
    <property type="term" value="P:methylation"/>
    <property type="evidence" value="ECO:0007669"/>
    <property type="project" value="UniProtKB-KW"/>
</dbReference>
<dbReference type="CDD" id="cd02440">
    <property type="entry name" value="AdoMet_MTases"/>
    <property type="match status" value="1"/>
</dbReference>
<reference evidence="5 6" key="1">
    <citation type="submission" date="2011-08" db="EMBL/GenBank/DDBJ databases">
        <title>The Genome Sequence of Eubacteriaceae bacterium ACC19a.</title>
        <authorList>
            <consortium name="The Broad Institute Genome Sequencing Platform"/>
            <person name="Earl A."/>
            <person name="Ward D."/>
            <person name="Feldgarden M."/>
            <person name="Gevers D."/>
            <person name="Sizova M."/>
            <person name="Hazen A."/>
            <person name="Epstein S."/>
            <person name="Young S.K."/>
            <person name="Zeng Q."/>
            <person name="Gargeya S."/>
            <person name="Fitzgerald M."/>
            <person name="Haas B."/>
            <person name="Abouelleil A."/>
            <person name="Alvarado L."/>
            <person name="Arachchi H.M."/>
            <person name="Berlin A."/>
            <person name="Brown A."/>
            <person name="Chapman S.B."/>
            <person name="Chen Z."/>
            <person name="Dunbar C."/>
            <person name="Freedman E."/>
            <person name="Gearin G."/>
            <person name="Gellesch M."/>
            <person name="Goldberg J."/>
            <person name="Griggs A."/>
            <person name="Gujja S."/>
            <person name="Heiman D."/>
            <person name="Howarth C."/>
            <person name="Larson L."/>
            <person name="Lui A."/>
            <person name="MacDonald P.J.P."/>
            <person name="Montmayeur A."/>
            <person name="Murphy C."/>
            <person name="Neiman D."/>
            <person name="Pearson M."/>
            <person name="Priest M."/>
            <person name="Roberts A."/>
            <person name="Saif S."/>
            <person name="Shea T."/>
            <person name="Shenoy N."/>
            <person name="Sisk P."/>
            <person name="Stolte C."/>
            <person name="Sykes S."/>
            <person name="Wortman J."/>
            <person name="Nusbaum C."/>
            <person name="Birren B."/>
        </authorList>
    </citation>
    <scope>NUCLEOTIDE SEQUENCE [LARGE SCALE GENOMIC DNA]</scope>
    <source>
        <strain evidence="5 6">ACC19a</strain>
    </source>
</reference>
<proteinExistence type="predicted"/>
<dbReference type="PATRIC" id="fig|796937.3.peg.2024"/>
<dbReference type="InterPro" id="IPR019614">
    <property type="entry name" value="SAM-dep_methyl-trfase"/>
</dbReference>
<dbReference type="PANTHER" id="PTHR43042">
    <property type="entry name" value="SAM-DEPENDENT METHYLTRANSFERASE"/>
    <property type="match status" value="1"/>
</dbReference>
<organism evidence="5 6">
    <name type="scientific">Peptoanaerobacter stomatis</name>
    <dbReference type="NCBI Taxonomy" id="796937"/>
    <lineage>
        <taxon>Bacteria</taxon>
        <taxon>Bacillati</taxon>
        <taxon>Bacillota</taxon>
        <taxon>Clostridia</taxon>
        <taxon>Peptostreptococcales</taxon>
        <taxon>Filifactoraceae</taxon>
        <taxon>Peptoanaerobacter</taxon>
    </lineage>
</organism>
<feature type="domain" description="S-adenosylmethionine-dependent methyltransferase" evidence="4">
    <location>
        <begin position="73"/>
        <end position="222"/>
    </location>
</feature>
<dbReference type="PANTHER" id="PTHR43042:SF2">
    <property type="entry name" value="SAM-DEPENDENT METHYLTRANSFERASE"/>
    <property type="match status" value="1"/>
</dbReference>
<accession>G9X332</accession>
<evidence type="ECO:0000256" key="1">
    <source>
        <dbReference type="ARBA" id="ARBA00022603"/>
    </source>
</evidence>
<keyword evidence="1" id="KW-0489">Methyltransferase</keyword>
<gene>
    <name evidence="5" type="ORF">HMPREF9629_00789</name>
</gene>
<dbReference type="AlphaFoldDB" id="G9X332"/>
<evidence type="ECO:0000256" key="2">
    <source>
        <dbReference type="ARBA" id="ARBA00022679"/>
    </source>
</evidence>
<dbReference type="GO" id="GO:0008168">
    <property type="term" value="F:methyltransferase activity"/>
    <property type="evidence" value="ECO:0007669"/>
    <property type="project" value="UniProtKB-KW"/>
</dbReference>
<dbReference type="Gene3D" id="2.60.40.1180">
    <property type="entry name" value="Golgi alpha-mannosidase II"/>
    <property type="match status" value="1"/>
</dbReference>
<dbReference type="EMBL" id="AFZE01000057">
    <property type="protein sequence ID" value="EHL10574.1"/>
    <property type="molecule type" value="Genomic_DNA"/>
</dbReference>
<dbReference type="HOGENOM" id="CLU_051804_1_0_9"/>
<dbReference type="BioCyc" id="EBAC796937-HMP:GMGH-791-MONOMER"/>
<dbReference type="RefSeq" id="WP_009525024.1">
    <property type="nucleotide sequence ID" value="NZ_JH414549.1"/>
</dbReference>
<keyword evidence="2" id="KW-0808">Transferase</keyword>
<name>G9X332_9FIRM</name>
<dbReference type="SUPFAM" id="SSF53335">
    <property type="entry name" value="S-adenosyl-L-methionine-dependent methyltransferases"/>
    <property type="match status" value="1"/>
</dbReference>
<dbReference type="Pfam" id="PF10672">
    <property type="entry name" value="Methyltrans_SAM"/>
    <property type="match status" value="1"/>
</dbReference>
<dbReference type="InterPro" id="IPR029063">
    <property type="entry name" value="SAM-dependent_MTases_sf"/>
</dbReference>
<comment type="caution">
    <text evidence="5">The sequence shown here is derived from an EMBL/GenBank/DDBJ whole genome shotgun (WGS) entry which is preliminary data.</text>
</comment>